<keyword evidence="5" id="KW-1185">Reference proteome</keyword>
<dbReference type="EMBL" id="QSFX01000004">
    <property type="protein sequence ID" value="RHA90714.1"/>
    <property type="molecule type" value="Genomic_DNA"/>
</dbReference>
<accession>A0A0M6WMB0</accession>
<organism evidence="3 5">
    <name type="scientific">Roseburia inulinivorans</name>
    <dbReference type="NCBI Taxonomy" id="360807"/>
    <lineage>
        <taxon>Bacteria</taxon>
        <taxon>Bacillati</taxon>
        <taxon>Bacillota</taxon>
        <taxon>Clostridia</taxon>
        <taxon>Lachnospirales</taxon>
        <taxon>Lachnospiraceae</taxon>
        <taxon>Roseburia</taxon>
    </lineage>
</organism>
<keyword evidence="1" id="KW-0472">Membrane</keyword>
<reference evidence="5" key="2">
    <citation type="submission" date="2015-05" db="EMBL/GenBank/DDBJ databases">
        <authorList>
            <consortium name="Pathogen Informatics"/>
        </authorList>
    </citation>
    <scope>NUCLEOTIDE SEQUENCE [LARGE SCALE GENOMIC DNA]</scope>
    <source>
        <strain evidence="5">L1-83</strain>
    </source>
</reference>
<feature type="transmembrane region" description="Helical" evidence="1">
    <location>
        <begin position="196"/>
        <end position="217"/>
    </location>
</feature>
<dbReference type="STRING" id="360807.ERS852392_01876"/>
<sequence length="225" mass="23329">MKKKLAAVVLSMVLCLGASVTTLAAGSPSANNSSTTTSQTTTAATEVKVEQKAITQDALNDVQKEKLSGYFTDMAAIDNDTTLTAEQKVEKKAAAVQTMINSVLGLNYSYKSGVYGTYELTATDLSNPIAISVAGIKAGDTVVVAHLTSAGVWENVPVTNVADGVVYAKFTSLSPVFVASVADTNAAATSPKTADAGMNMAMILVVVIAATGAVVYARRRMNYTK</sequence>
<keyword evidence="1" id="KW-0812">Transmembrane</keyword>
<dbReference type="GeneID" id="75163444"/>
<proteinExistence type="predicted"/>
<dbReference type="RefSeq" id="WP_007882002.1">
    <property type="nucleotide sequence ID" value="NZ_CABJFX010000004.1"/>
</dbReference>
<evidence type="ECO:0000313" key="3">
    <source>
        <dbReference type="EMBL" id="CRL38211.1"/>
    </source>
</evidence>
<feature type="signal peptide" evidence="2">
    <location>
        <begin position="1"/>
        <end position="24"/>
    </location>
</feature>
<gene>
    <name evidence="4" type="ORF">DW914_03940</name>
    <name evidence="3" type="ORF">RIL183_21931</name>
</gene>
<reference evidence="3" key="1">
    <citation type="submission" date="2015-05" db="EMBL/GenBank/DDBJ databases">
        <authorList>
            <person name="Wang D.B."/>
            <person name="Wang M."/>
        </authorList>
    </citation>
    <scope>NUCLEOTIDE SEQUENCE [LARGE SCALE GENOMIC DNA]</scope>
    <source>
        <strain evidence="3">L1-83</strain>
    </source>
</reference>
<evidence type="ECO:0000313" key="4">
    <source>
        <dbReference type="EMBL" id="RHA90714.1"/>
    </source>
</evidence>
<evidence type="ECO:0000256" key="2">
    <source>
        <dbReference type="SAM" id="SignalP"/>
    </source>
</evidence>
<evidence type="ECO:0000313" key="5">
    <source>
        <dbReference type="Proteomes" id="UP000049828"/>
    </source>
</evidence>
<dbReference type="Proteomes" id="UP000049828">
    <property type="component" value="Unassembled WGS sequence"/>
</dbReference>
<feature type="chain" id="PRO_5042329819" description="LPXTG cell wall anchor domain-containing protein" evidence="2">
    <location>
        <begin position="25"/>
        <end position="225"/>
    </location>
</feature>
<name>A0A0M6WMB0_9FIRM</name>
<protein>
    <recommendedName>
        <fullName evidence="7">LPXTG cell wall anchor domain-containing protein</fullName>
    </recommendedName>
</protein>
<keyword evidence="1" id="KW-1133">Transmembrane helix</keyword>
<keyword evidence="2" id="KW-0732">Signal</keyword>
<dbReference type="EMBL" id="CVRS01000070">
    <property type="protein sequence ID" value="CRL38211.1"/>
    <property type="molecule type" value="Genomic_DNA"/>
</dbReference>
<evidence type="ECO:0008006" key="7">
    <source>
        <dbReference type="Google" id="ProtNLM"/>
    </source>
</evidence>
<evidence type="ECO:0000313" key="6">
    <source>
        <dbReference type="Proteomes" id="UP000283492"/>
    </source>
</evidence>
<dbReference type="Proteomes" id="UP000283492">
    <property type="component" value="Unassembled WGS sequence"/>
</dbReference>
<evidence type="ECO:0000256" key="1">
    <source>
        <dbReference type="SAM" id="Phobius"/>
    </source>
</evidence>
<dbReference type="AlphaFoldDB" id="A0A0M6WMB0"/>
<reference evidence="4 6" key="3">
    <citation type="submission" date="2018-08" db="EMBL/GenBank/DDBJ databases">
        <title>A genome reference for cultivated species of the human gut microbiota.</title>
        <authorList>
            <person name="Zou Y."/>
            <person name="Xue W."/>
            <person name="Luo G."/>
        </authorList>
    </citation>
    <scope>NUCLEOTIDE SEQUENCE [LARGE SCALE GENOMIC DNA]</scope>
    <source>
        <strain evidence="4 6">AM42-1AC</strain>
    </source>
</reference>